<dbReference type="EMBL" id="CCBP010000215">
    <property type="protein sequence ID" value="CDO74774.1"/>
    <property type="molecule type" value="Genomic_DNA"/>
</dbReference>
<protein>
    <submittedName>
        <fullName evidence="2">Uncharacterized protein</fullName>
    </submittedName>
</protein>
<reference evidence="2" key="1">
    <citation type="submission" date="2014-01" db="EMBL/GenBank/DDBJ databases">
        <title>The genome of the white-rot fungus Pycnoporus cinnabarinus: a basidiomycete model with a versatile arsenal for lignocellulosic biomass breakdown.</title>
        <authorList>
            <person name="Levasseur A."/>
            <person name="Lomascolo A."/>
            <person name="Ruiz-Duenas F.J."/>
            <person name="Uzan E."/>
            <person name="Piumi F."/>
            <person name="Kues U."/>
            <person name="Ram A.F.J."/>
            <person name="Murat C."/>
            <person name="Haon M."/>
            <person name="Benoit I."/>
            <person name="Arfi Y."/>
            <person name="Chevret D."/>
            <person name="Drula E."/>
            <person name="Kwon M.J."/>
            <person name="Gouret P."/>
            <person name="Lesage-Meessen L."/>
            <person name="Lombard V."/>
            <person name="Mariette J."/>
            <person name="Noirot C."/>
            <person name="Park J."/>
            <person name="Patyshakuliyeva A."/>
            <person name="Wieneger R.A.B."/>
            <person name="Wosten H.A.B."/>
            <person name="Martin F."/>
            <person name="Coutinho P.M."/>
            <person name="de Vries R."/>
            <person name="Martinez A.T."/>
            <person name="Klopp C."/>
            <person name="Pontarotti P."/>
            <person name="Henrissat B."/>
            <person name="Record E."/>
        </authorList>
    </citation>
    <scope>NUCLEOTIDE SEQUENCE [LARGE SCALE GENOMIC DNA]</scope>
    <source>
        <strain evidence="2">BRFM137</strain>
    </source>
</reference>
<evidence type="ECO:0000256" key="1">
    <source>
        <dbReference type="SAM" id="MobiDB-lite"/>
    </source>
</evidence>
<dbReference type="Proteomes" id="UP000029665">
    <property type="component" value="Unassembled WGS sequence"/>
</dbReference>
<dbReference type="STRING" id="5643.A0A060SRE6"/>
<dbReference type="HOGENOM" id="CLU_054794_2_1_1"/>
<evidence type="ECO:0000313" key="2">
    <source>
        <dbReference type="EMBL" id="CDO74774.1"/>
    </source>
</evidence>
<organism evidence="2 3">
    <name type="scientific">Pycnoporus cinnabarinus</name>
    <name type="common">Cinnabar-red polypore</name>
    <name type="synonym">Trametes cinnabarina</name>
    <dbReference type="NCBI Taxonomy" id="5643"/>
    <lineage>
        <taxon>Eukaryota</taxon>
        <taxon>Fungi</taxon>
        <taxon>Dikarya</taxon>
        <taxon>Basidiomycota</taxon>
        <taxon>Agaricomycotina</taxon>
        <taxon>Agaricomycetes</taxon>
        <taxon>Polyporales</taxon>
        <taxon>Polyporaceae</taxon>
        <taxon>Trametes</taxon>
    </lineage>
</organism>
<gene>
    <name evidence="2" type="ORF">BN946_scf185001.g22</name>
</gene>
<feature type="region of interest" description="Disordered" evidence="1">
    <location>
        <begin position="212"/>
        <end position="243"/>
    </location>
</feature>
<comment type="caution">
    <text evidence="2">The sequence shown here is derived from an EMBL/GenBank/DDBJ whole genome shotgun (WGS) entry which is preliminary data.</text>
</comment>
<dbReference type="OrthoDB" id="539398at2759"/>
<feature type="compositionally biased region" description="Basic and acidic residues" evidence="1">
    <location>
        <begin position="212"/>
        <end position="231"/>
    </location>
</feature>
<proteinExistence type="predicted"/>
<dbReference type="PANTHER" id="PTHR39336:SF3">
    <property type="entry name" value="PYRIDOXAMINE PHOSPHATE OXIDASE"/>
    <property type="match status" value="1"/>
</dbReference>
<evidence type="ECO:0000313" key="3">
    <source>
        <dbReference type="Proteomes" id="UP000029665"/>
    </source>
</evidence>
<dbReference type="PANTHER" id="PTHR39336">
    <property type="entry name" value="PYRIDOXAMINE PHOSPHATE OXIDASE FAMILY PROTEIN (AFU_ORTHOLOGUE AFUA_6G11440)"/>
    <property type="match status" value="1"/>
</dbReference>
<dbReference type="Gene3D" id="2.30.110.10">
    <property type="entry name" value="Electron Transport, Fmn-binding Protein, Chain A"/>
    <property type="match status" value="1"/>
</dbReference>
<dbReference type="SUPFAM" id="SSF50475">
    <property type="entry name" value="FMN-binding split barrel"/>
    <property type="match status" value="1"/>
</dbReference>
<dbReference type="AlphaFoldDB" id="A0A060SRE6"/>
<dbReference type="InterPro" id="IPR012349">
    <property type="entry name" value="Split_barrel_FMN-bd"/>
</dbReference>
<keyword evidence="3" id="KW-1185">Reference proteome</keyword>
<sequence length="284" mass="31617">MGKFYKAIPPELIPWLLKQEVFWVATAPLSPEAHVNVSPKGVRDSFHVVSPTLVWYQDLTGSGIETISHLRENGRITIMFSAFEGPPRIVRLFGTGSVHEYGSPEYGALIPPEHRRPGSRAAIVIDVHKVGTSCGYAVPYYEFKGHRQTLLDYFDKRERADQADPSAHAEKGLKAYWEEKNLRSIDRLPGLAHAPRVERTPDCREEMRRADTPLGDVGERGGKKGIGHEHASANGTAKTERTRQEKVAVLVRAGLERQRVQEWVVAFALGLAVAAIYVQAAHIL</sequence>
<name>A0A060SRE6_PYCCI</name>
<dbReference type="OMA" id="YYDFVGH"/>
<accession>A0A060SRE6</accession>